<name>A0A930LBQ8_9MICC</name>
<evidence type="ECO:0000313" key="2">
    <source>
        <dbReference type="Proteomes" id="UP000713964"/>
    </source>
</evidence>
<dbReference type="AlphaFoldDB" id="A0A930LBQ8"/>
<organism evidence="1 2">
    <name type="scientific">Rothia mucilaginosa</name>
    <dbReference type="NCBI Taxonomy" id="43675"/>
    <lineage>
        <taxon>Bacteria</taxon>
        <taxon>Bacillati</taxon>
        <taxon>Actinomycetota</taxon>
        <taxon>Actinomycetes</taxon>
        <taxon>Micrococcales</taxon>
        <taxon>Micrococcaceae</taxon>
        <taxon>Rothia</taxon>
    </lineage>
</organism>
<comment type="caution">
    <text evidence="1">The sequence shown here is derived from an EMBL/GenBank/DDBJ whole genome shotgun (WGS) entry which is preliminary data.</text>
</comment>
<accession>A0A930LBQ8</accession>
<proteinExistence type="predicted"/>
<evidence type="ECO:0000313" key="1">
    <source>
        <dbReference type="EMBL" id="MBF1660052.1"/>
    </source>
</evidence>
<dbReference type="Proteomes" id="UP000713964">
    <property type="component" value="Unassembled WGS sequence"/>
</dbReference>
<sequence>MTTCPGQKKVAPALLYTPDGVALQDRTTGNEYGTLSQYKTDDAYWWHYSSNTSSPKYLAGNVLRLWVIDPMPEADALAVARAAYDADTAESMFRDYQGNYHVSWFAGLGVYPSMIGRNVLAGEAVQEIFTQAHTRCTHDADREKLYKAYRATLEPAIADLKERLRVECSRGASTHQAANRAASMISRFVVTASENDAAETIRAAYQEAVKATDEHWEALATDTIAYLMPVATIR</sequence>
<reference evidence="1" key="1">
    <citation type="submission" date="2020-04" db="EMBL/GenBank/DDBJ databases">
        <title>Deep metagenomics examines the oral microbiome during advanced dental caries in children, revealing novel taxa and co-occurrences with host molecules.</title>
        <authorList>
            <person name="Baker J.L."/>
            <person name="Morton J.T."/>
            <person name="Dinis M."/>
            <person name="Alvarez R."/>
            <person name="Tran N.C."/>
            <person name="Knight R."/>
            <person name="Edlund A."/>
        </authorList>
    </citation>
    <scope>NUCLEOTIDE SEQUENCE</scope>
    <source>
        <strain evidence="1">JCVI_29_bin.11</strain>
    </source>
</reference>
<dbReference type="EMBL" id="JABZXL010000040">
    <property type="protein sequence ID" value="MBF1660052.1"/>
    <property type="molecule type" value="Genomic_DNA"/>
</dbReference>
<protein>
    <submittedName>
        <fullName evidence="1">Uncharacterized protein</fullName>
    </submittedName>
</protein>
<gene>
    <name evidence="1" type="ORF">HXO58_09525</name>
</gene>